<dbReference type="InterPro" id="IPR001254">
    <property type="entry name" value="Trypsin_dom"/>
</dbReference>
<evidence type="ECO:0000256" key="3">
    <source>
        <dbReference type="ARBA" id="ARBA00022729"/>
    </source>
</evidence>
<keyword evidence="7" id="KW-1015">Disulfide bond</keyword>
<dbReference type="PRINTS" id="PR00722">
    <property type="entry name" value="CHYMOTRYPSIN"/>
</dbReference>
<evidence type="ECO:0000256" key="1">
    <source>
        <dbReference type="ARBA" id="ARBA00007664"/>
    </source>
</evidence>
<dbReference type="FunFam" id="2.40.10.10:FF:000077">
    <property type="entry name" value="Predicted protein"/>
    <property type="match status" value="2"/>
</dbReference>
<sequence length="558" mass="60534">MYMFLVITSVLLGSCLGEIRIMGTRPMPDSRIVGGEKADIATFPYQVSFEYYRIHRCGGSIISNNWVITAAHCVDGVSPSNVQFRAGTSTRGSDGEVHQAEEIIPHPLYDYWTIDSDIAVVKVSTPFAFKNVITSIQLAEIEPEAGTVAVVSGWGTIISGGTSLPTDLLMVEVPIVSRQSCNRAYSYYGGITSTMICAGYDEGGKDACQGDSGGPLVVGGELVGVVSWGVGCADSRYPGVYASVPKLREFVVQETDRRTPPQFSSFSRFLHFPTQFLSMFLIRSAVMYKFMVIASVLVTGCLAGVRPMLSRPLPDGRIVGGDDAKIEDYPYQVSLEYFWYHTCGGSIISNEWVVTAAHCVDRGLTFDYRVRVGSTYMEFSGTTFDVSEIIMHPSYDPSTYNNDIAVIKVDKSLQDYRTTKKQKLFRGHTLEPAAGTLATVTGWGTLSYMGEFLSSILQVVHVPIVSYETCNHAYILYGGITDKMICAAAERGGKDACQGDSGGPLVVENEDGELELVGVVSWGIGCAQARYPGVYASVPSLISFIQEHTGVGPESASM</sequence>
<feature type="chain" id="PRO_5041996900" description="Peptidase S1 domain-containing protein" evidence="9">
    <location>
        <begin position="18"/>
        <end position="558"/>
    </location>
</feature>
<dbReference type="Gene3D" id="2.40.10.10">
    <property type="entry name" value="Trypsin-like serine proteases"/>
    <property type="match status" value="3"/>
</dbReference>
<reference evidence="11" key="1">
    <citation type="journal article" date="2023" name="IScience">
        <title>Live-bearing cockroach genome reveals convergent evolutionary mechanisms linked to viviparity in insects and beyond.</title>
        <authorList>
            <person name="Fouks B."/>
            <person name="Harrison M.C."/>
            <person name="Mikhailova A.A."/>
            <person name="Marchal E."/>
            <person name="English S."/>
            <person name="Carruthers M."/>
            <person name="Jennings E.C."/>
            <person name="Chiamaka E.L."/>
            <person name="Frigard R.A."/>
            <person name="Pippel M."/>
            <person name="Attardo G.M."/>
            <person name="Benoit J.B."/>
            <person name="Bornberg-Bauer E."/>
            <person name="Tobe S.S."/>
        </authorList>
    </citation>
    <scope>NUCLEOTIDE SEQUENCE</scope>
    <source>
        <strain evidence="11">Stay&amp;Tobe</strain>
    </source>
</reference>
<keyword evidence="4 8" id="KW-0378">Hydrolase</keyword>
<dbReference type="CDD" id="cd00190">
    <property type="entry name" value="Tryp_SPc"/>
    <property type="match status" value="2"/>
</dbReference>
<dbReference type="PROSITE" id="PS00135">
    <property type="entry name" value="TRYPSIN_SER"/>
    <property type="match status" value="2"/>
</dbReference>
<organism evidence="11 12">
    <name type="scientific">Diploptera punctata</name>
    <name type="common">Pacific beetle cockroach</name>
    <dbReference type="NCBI Taxonomy" id="6984"/>
    <lineage>
        <taxon>Eukaryota</taxon>
        <taxon>Metazoa</taxon>
        <taxon>Ecdysozoa</taxon>
        <taxon>Arthropoda</taxon>
        <taxon>Hexapoda</taxon>
        <taxon>Insecta</taxon>
        <taxon>Pterygota</taxon>
        <taxon>Neoptera</taxon>
        <taxon>Polyneoptera</taxon>
        <taxon>Dictyoptera</taxon>
        <taxon>Blattodea</taxon>
        <taxon>Blaberoidea</taxon>
        <taxon>Blaberidae</taxon>
        <taxon>Diplopterinae</taxon>
        <taxon>Diploptera</taxon>
    </lineage>
</organism>
<evidence type="ECO:0000256" key="8">
    <source>
        <dbReference type="RuleBase" id="RU363034"/>
    </source>
</evidence>
<evidence type="ECO:0000256" key="5">
    <source>
        <dbReference type="ARBA" id="ARBA00022825"/>
    </source>
</evidence>
<keyword evidence="6" id="KW-0865">Zymogen</keyword>
<dbReference type="InterPro" id="IPR001314">
    <property type="entry name" value="Peptidase_S1A"/>
</dbReference>
<evidence type="ECO:0000256" key="2">
    <source>
        <dbReference type="ARBA" id="ARBA00022670"/>
    </source>
</evidence>
<comment type="similarity">
    <text evidence="1">Belongs to the peptidase S1 family.</text>
</comment>
<dbReference type="AlphaFoldDB" id="A0AAD8EPK6"/>
<gene>
    <name evidence="11" type="ORF">L9F63_011264</name>
</gene>
<dbReference type="InterPro" id="IPR018114">
    <property type="entry name" value="TRYPSIN_HIS"/>
</dbReference>
<evidence type="ECO:0000256" key="9">
    <source>
        <dbReference type="SAM" id="SignalP"/>
    </source>
</evidence>
<evidence type="ECO:0000256" key="4">
    <source>
        <dbReference type="ARBA" id="ARBA00022801"/>
    </source>
</evidence>
<keyword evidence="2 8" id="KW-0645">Protease</keyword>
<dbReference type="PROSITE" id="PS00134">
    <property type="entry name" value="TRYPSIN_HIS"/>
    <property type="match status" value="2"/>
</dbReference>
<keyword evidence="3 9" id="KW-0732">Signal</keyword>
<keyword evidence="5 8" id="KW-0720">Serine protease</keyword>
<dbReference type="Proteomes" id="UP001233999">
    <property type="component" value="Unassembled WGS sequence"/>
</dbReference>
<evidence type="ECO:0000256" key="7">
    <source>
        <dbReference type="ARBA" id="ARBA00023157"/>
    </source>
</evidence>
<dbReference type="PROSITE" id="PS50240">
    <property type="entry name" value="TRYPSIN_DOM"/>
    <property type="match status" value="2"/>
</dbReference>
<feature type="signal peptide" evidence="9">
    <location>
        <begin position="1"/>
        <end position="17"/>
    </location>
</feature>
<dbReference type="InterPro" id="IPR009003">
    <property type="entry name" value="Peptidase_S1_PA"/>
</dbReference>
<dbReference type="PANTHER" id="PTHR24252:SF7">
    <property type="entry name" value="HYALIN"/>
    <property type="match status" value="1"/>
</dbReference>
<dbReference type="GO" id="GO:0006508">
    <property type="term" value="P:proteolysis"/>
    <property type="evidence" value="ECO:0007669"/>
    <property type="project" value="UniProtKB-KW"/>
</dbReference>
<comment type="caution">
    <text evidence="11">The sequence shown here is derived from an EMBL/GenBank/DDBJ whole genome shotgun (WGS) entry which is preliminary data.</text>
</comment>
<evidence type="ECO:0000313" key="11">
    <source>
        <dbReference type="EMBL" id="KAJ9597898.1"/>
    </source>
</evidence>
<keyword evidence="12" id="KW-1185">Reference proteome</keyword>
<feature type="domain" description="Peptidase S1" evidence="10">
    <location>
        <begin position="32"/>
        <end position="256"/>
    </location>
</feature>
<dbReference type="PANTHER" id="PTHR24252">
    <property type="entry name" value="ACROSIN-RELATED"/>
    <property type="match status" value="1"/>
</dbReference>
<dbReference type="InterPro" id="IPR043504">
    <property type="entry name" value="Peptidase_S1_PA_chymotrypsin"/>
</dbReference>
<protein>
    <recommendedName>
        <fullName evidence="10">Peptidase S1 domain-containing protein</fullName>
    </recommendedName>
</protein>
<feature type="domain" description="Peptidase S1" evidence="10">
    <location>
        <begin position="318"/>
        <end position="550"/>
    </location>
</feature>
<accession>A0AAD8EPK6</accession>
<name>A0AAD8EPK6_DIPPU</name>
<reference evidence="11" key="2">
    <citation type="submission" date="2023-05" db="EMBL/GenBank/DDBJ databases">
        <authorList>
            <person name="Fouks B."/>
        </authorList>
    </citation>
    <scope>NUCLEOTIDE SEQUENCE</scope>
    <source>
        <strain evidence="11">Stay&amp;Tobe</strain>
        <tissue evidence="11">Testes</tissue>
    </source>
</reference>
<dbReference type="Pfam" id="PF00089">
    <property type="entry name" value="Trypsin"/>
    <property type="match status" value="2"/>
</dbReference>
<evidence type="ECO:0000256" key="6">
    <source>
        <dbReference type="ARBA" id="ARBA00023145"/>
    </source>
</evidence>
<evidence type="ECO:0000313" key="12">
    <source>
        <dbReference type="Proteomes" id="UP001233999"/>
    </source>
</evidence>
<dbReference type="InterPro" id="IPR033116">
    <property type="entry name" value="TRYPSIN_SER"/>
</dbReference>
<dbReference type="GO" id="GO:0004252">
    <property type="term" value="F:serine-type endopeptidase activity"/>
    <property type="evidence" value="ECO:0007669"/>
    <property type="project" value="InterPro"/>
</dbReference>
<dbReference type="SMART" id="SM00020">
    <property type="entry name" value="Tryp_SPc"/>
    <property type="match status" value="2"/>
</dbReference>
<evidence type="ECO:0000259" key="10">
    <source>
        <dbReference type="PROSITE" id="PS50240"/>
    </source>
</evidence>
<dbReference type="EMBL" id="JASPKZ010001579">
    <property type="protein sequence ID" value="KAJ9597898.1"/>
    <property type="molecule type" value="Genomic_DNA"/>
</dbReference>
<dbReference type="SUPFAM" id="SSF50494">
    <property type="entry name" value="Trypsin-like serine proteases"/>
    <property type="match status" value="2"/>
</dbReference>
<proteinExistence type="inferred from homology"/>